<gene>
    <name evidence="1" type="ordered locus">Halha_1513</name>
</gene>
<keyword evidence="2" id="KW-1185">Reference proteome</keyword>
<dbReference type="HOGENOM" id="CLU_173848_0_0_9"/>
<accession>L0KAQ8</accession>
<dbReference type="OrthoDB" id="2111848at2"/>
<dbReference type="RefSeq" id="WP_015327173.1">
    <property type="nucleotide sequence ID" value="NC_019978.1"/>
</dbReference>
<name>L0KAQ8_HALHC</name>
<dbReference type="Proteomes" id="UP000010880">
    <property type="component" value="Chromosome"/>
</dbReference>
<sequence length="99" mass="11326">MGLLAKIKKIFGLNKKKKMLKVQVICNKCGEEINSVFRKNYDFQPSYGTEEYDYAINKQLVCPGCYNSLDLKMELNQRLKILNSKLEGGSLKIEGEQSD</sequence>
<dbReference type="EMBL" id="CP003359">
    <property type="protein sequence ID" value="AGB41454.1"/>
    <property type="molecule type" value="Genomic_DNA"/>
</dbReference>
<evidence type="ECO:0000313" key="2">
    <source>
        <dbReference type="Proteomes" id="UP000010880"/>
    </source>
</evidence>
<dbReference type="STRING" id="748449.Halha_1513"/>
<dbReference type="eggNOG" id="ENOG5033GB6">
    <property type="taxonomic scope" value="Bacteria"/>
</dbReference>
<proteinExistence type="predicted"/>
<dbReference type="AlphaFoldDB" id="L0KAQ8"/>
<reference evidence="2" key="1">
    <citation type="submission" date="2012-02" db="EMBL/GenBank/DDBJ databases">
        <title>The complete genome of Halobacteroides halobius DSM 5150.</title>
        <authorList>
            <person name="Lucas S."/>
            <person name="Copeland A."/>
            <person name="Lapidus A."/>
            <person name="Glavina del Rio T."/>
            <person name="Dalin E."/>
            <person name="Tice H."/>
            <person name="Bruce D."/>
            <person name="Goodwin L."/>
            <person name="Pitluck S."/>
            <person name="Peters L."/>
            <person name="Mikhailova N."/>
            <person name="Gu W."/>
            <person name="Kyrpides N."/>
            <person name="Mavromatis K."/>
            <person name="Ivanova N."/>
            <person name="Brettin T."/>
            <person name="Detter J.C."/>
            <person name="Han C."/>
            <person name="Larimer F."/>
            <person name="Land M."/>
            <person name="Hauser L."/>
            <person name="Markowitz V."/>
            <person name="Cheng J.-F."/>
            <person name="Hugenholtz P."/>
            <person name="Woyke T."/>
            <person name="Wu D."/>
            <person name="Tindall B."/>
            <person name="Pomrenke H."/>
            <person name="Brambilla E."/>
            <person name="Klenk H.-P."/>
            <person name="Eisen J.A."/>
        </authorList>
    </citation>
    <scope>NUCLEOTIDE SEQUENCE [LARGE SCALE GENOMIC DNA]</scope>
    <source>
        <strain evidence="2">ATCC 35273 / DSM 5150 / MD-1</strain>
    </source>
</reference>
<dbReference type="KEGG" id="hhl:Halha_1513"/>
<protein>
    <submittedName>
        <fullName evidence="1">Uncharacterized protein</fullName>
    </submittedName>
</protein>
<evidence type="ECO:0000313" key="1">
    <source>
        <dbReference type="EMBL" id="AGB41454.1"/>
    </source>
</evidence>
<organism evidence="1 2">
    <name type="scientific">Halobacteroides halobius (strain ATCC 35273 / DSM 5150 / MD-1)</name>
    <dbReference type="NCBI Taxonomy" id="748449"/>
    <lineage>
        <taxon>Bacteria</taxon>
        <taxon>Bacillati</taxon>
        <taxon>Bacillota</taxon>
        <taxon>Clostridia</taxon>
        <taxon>Halanaerobiales</taxon>
        <taxon>Halobacteroidaceae</taxon>
        <taxon>Halobacteroides</taxon>
    </lineage>
</organism>